<dbReference type="InterPro" id="IPR002401">
    <property type="entry name" value="Cyt_P450_E_grp-I"/>
</dbReference>
<keyword evidence="5" id="KW-0479">Metal-binding</keyword>
<evidence type="ECO:0000256" key="1">
    <source>
        <dbReference type="ARBA" id="ARBA00010617"/>
    </source>
</evidence>
<dbReference type="GO" id="GO:0005794">
    <property type="term" value="C:Golgi apparatus"/>
    <property type="evidence" value="ECO:0007669"/>
    <property type="project" value="UniProtKB-ARBA"/>
</dbReference>
<organism evidence="8 9">
    <name type="scientific">Malassezia japonica</name>
    <dbReference type="NCBI Taxonomy" id="223818"/>
    <lineage>
        <taxon>Eukaryota</taxon>
        <taxon>Fungi</taxon>
        <taxon>Dikarya</taxon>
        <taxon>Basidiomycota</taxon>
        <taxon>Ustilaginomycotina</taxon>
        <taxon>Malasseziomycetes</taxon>
        <taxon>Malasseziales</taxon>
        <taxon>Malasseziaceae</taxon>
        <taxon>Malassezia</taxon>
    </lineage>
</organism>
<dbReference type="PRINTS" id="PR00385">
    <property type="entry name" value="P450"/>
</dbReference>
<keyword evidence="3" id="KW-0653">Protein transport</keyword>
<dbReference type="InterPro" id="IPR032629">
    <property type="entry name" value="DCB_dom"/>
</dbReference>
<dbReference type="GO" id="GO:0015031">
    <property type="term" value="P:protein transport"/>
    <property type="evidence" value="ECO:0007669"/>
    <property type="project" value="UniProtKB-KW"/>
</dbReference>
<dbReference type="Proteomes" id="UP001217754">
    <property type="component" value="Chromosome 3"/>
</dbReference>
<evidence type="ECO:0000256" key="2">
    <source>
        <dbReference type="ARBA" id="ARBA00022448"/>
    </source>
</evidence>
<protein>
    <submittedName>
        <fullName evidence="8">Endocytosis and vacuole integrity protein</fullName>
    </submittedName>
</protein>
<dbReference type="Pfam" id="PF16213">
    <property type="entry name" value="DCB"/>
    <property type="match status" value="1"/>
</dbReference>
<dbReference type="GO" id="GO:0020037">
    <property type="term" value="F:heme binding"/>
    <property type="evidence" value="ECO:0007669"/>
    <property type="project" value="InterPro"/>
</dbReference>
<evidence type="ECO:0000256" key="5">
    <source>
        <dbReference type="PIRSR" id="PIRSR602401-1"/>
    </source>
</evidence>
<keyword evidence="5" id="KW-0408">Iron</keyword>
<feature type="binding site" description="axial binding residue" evidence="5">
    <location>
        <position position="2064"/>
    </location>
    <ligand>
        <name>heme</name>
        <dbReference type="ChEBI" id="CHEBI:30413"/>
    </ligand>
    <ligandPart>
        <name>Fe</name>
        <dbReference type="ChEBI" id="CHEBI:18248"/>
    </ligandPart>
</feature>
<dbReference type="Gene3D" id="1.10.630.10">
    <property type="entry name" value="Cytochrome P450"/>
    <property type="match status" value="1"/>
</dbReference>
<dbReference type="PRINTS" id="PR00463">
    <property type="entry name" value="EP450I"/>
</dbReference>
<dbReference type="InterPro" id="IPR032691">
    <property type="entry name" value="Mon2/Sec7/BIG1-like_HUS"/>
</dbReference>
<comment type="similarity">
    <text evidence="1">Belongs to the cytochrome P450 family.</text>
</comment>
<dbReference type="PANTHER" id="PTHR24305:SF166">
    <property type="entry name" value="CYTOCHROME P450 12A4, MITOCHONDRIAL-RELATED"/>
    <property type="match status" value="1"/>
</dbReference>
<evidence type="ECO:0000256" key="4">
    <source>
        <dbReference type="ARBA" id="ARBA00023002"/>
    </source>
</evidence>
<dbReference type="GO" id="GO:0016705">
    <property type="term" value="F:oxidoreductase activity, acting on paired donors, with incorporation or reduction of molecular oxygen"/>
    <property type="evidence" value="ECO:0007669"/>
    <property type="project" value="InterPro"/>
</dbReference>
<dbReference type="InterPro" id="IPR016024">
    <property type="entry name" value="ARM-type_fold"/>
</dbReference>
<comment type="cofactor">
    <cofactor evidence="5">
        <name>heme</name>
        <dbReference type="ChEBI" id="CHEBI:30413"/>
    </cofactor>
</comment>
<feature type="domain" description="Mon2/Sec7/BIG1-like dimerisation and cyclophilin-binding" evidence="7">
    <location>
        <begin position="4"/>
        <end position="179"/>
    </location>
</feature>
<accession>A0AAF0F2H4</accession>
<dbReference type="RefSeq" id="XP_060122131.1">
    <property type="nucleotide sequence ID" value="XM_060266148.1"/>
</dbReference>
<dbReference type="GO" id="GO:0005506">
    <property type="term" value="F:iron ion binding"/>
    <property type="evidence" value="ECO:0007669"/>
    <property type="project" value="InterPro"/>
</dbReference>
<dbReference type="PANTHER" id="PTHR24305">
    <property type="entry name" value="CYTOCHROME P450"/>
    <property type="match status" value="1"/>
</dbReference>
<evidence type="ECO:0000256" key="3">
    <source>
        <dbReference type="ARBA" id="ARBA00022927"/>
    </source>
</evidence>
<keyword evidence="9" id="KW-1185">Reference proteome</keyword>
<proteinExistence type="inferred from homology"/>
<evidence type="ECO:0000313" key="9">
    <source>
        <dbReference type="Proteomes" id="UP001217754"/>
    </source>
</evidence>
<dbReference type="EMBL" id="CP119960">
    <property type="protein sequence ID" value="WFD39234.1"/>
    <property type="molecule type" value="Genomic_DNA"/>
</dbReference>
<reference evidence="8" key="1">
    <citation type="submission" date="2023-03" db="EMBL/GenBank/DDBJ databases">
        <title>Mating type loci evolution in Malassezia.</title>
        <authorList>
            <person name="Coelho M.A."/>
        </authorList>
    </citation>
    <scope>NUCLEOTIDE SEQUENCE</scope>
    <source>
        <strain evidence="8">CBS 9431</strain>
    </source>
</reference>
<name>A0AAF0F2H4_9BASI</name>
<dbReference type="SUPFAM" id="SSF48264">
    <property type="entry name" value="Cytochrome P450"/>
    <property type="match status" value="1"/>
</dbReference>
<dbReference type="InterPro" id="IPR036396">
    <property type="entry name" value="Cyt_P450_sf"/>
</dbReference>
<evidence type="ECO:0000259" key="7">
    <source>
        <dbReference type="Pfam" id="PF16213"/>
    </source>
</evidence>
<dbReference type="GO" id="GO:0004497">
    <property type="term" value="F:monooxygenase activity"/>
    <property type="evidence" value="ECO:0007669"/>
    <property type="project" value="InterPro"/>
</dbReference>
<dbReference type="Pfam" id="PF00067">
    <property type="entry name" value="p450"/>
    <property type="match status" value="1"/>
</dbReference>
<gene>
    <name evidence="8" type="primary">MON2</name>
    <name evidence="8" type="ORF">MJAP1_002205</name>
</gene>
<keyword evidence="2" id="KW-0813">Transport</keyword>
<sequence length="2122" mass="231648">MPQRIVSELQALVAETRRKYPEARSAADSLLQRLNGEDVDRVLTSLQRERGTNHALVQPIVLACKTRAPKVVLIALALLQRSVVLHLLPDDSLPTLIDMLHQLLGSVGRTDVDVQLKILQAVSALLTAYPCITSKQLSSTLMLCFSLYENSRVTVVSSTAAATLRQNIMTVFDKVHDEDRVFDEIKDGGEDAAAAAPLPVHTAQTPDGPVTLFPYSADAYFVLSDLCALANGEAASFLPLTTLSKPFVLELLESVLTNHARLFAASSTTRHPELLYILRSATCPLLLKALSEMSSFPVVVRVMRLILLLLRQFSEELVLEIEILLRMVLKTTQGERGTPVWHRVLALEVVRSLCADGYFMRRLWHWYDAGEAGPQNAPPAPLFADVVGALLAAMREVSSQLVLDTALAAARQQVPETPTTPSLDKSYSLYDAASAAVANVRNAAEGLLSSRPEPFTPTSAPPIQLLDQLDKTEAPQAGTPPLPHAYLALLVLWSHVLLAQSLALFVLRRYAEVYANATTAPPAMEAKDELASAVAMLQVYARPANDALSFFLTVQGPDYLFDQTLLAVVHLAEATGALGLEKERDRVLATLTDFALPGAALGGKTLGARNLACQIALSHTAIALAGSLGGRWRSVLQAVAQALALAPGSGQQSVPTTGAAPALPTPPGAFSAEVLGYPLHYLAPEGLEGPALRATLSQVLQHAMWLSDEDFVQFVAVLASLGADHARDAQDGTALVILAELEQVGLSNTPRIAAQLPDGAWRASADALFAILEDTHLAAALRTRAASVLDGIAYSVLRAVPSSAHGRQRTILAAVDRQARADGRTAPVDVAIRKAAIDLLQRMLEKNAHRLQAGWDVVFGMCRASAESASAIKEGGTSPVPLIKAAFACVQLICSDYLAPLSNAELELCIAALPSFCVQSDDTNLALAANGVLWDITADVHRRQTQSSDESMSALWLFVLHRMRDTADVPRADVRNGAIANLFQVLVQYNSSLYAKDWERVFFEILFPLYDAMHKDPEWDESQTLVLQGTARILQTILPALSQDAAFPKIWAMFVERVEQTYAGASSKVAQTALDALLAVLRTPVTTPALRKAWRDAWEAWVRIGAAQRSDTSLTNLVSIVALLEPLYATLEANLSQDTLQSLLRTLERCVTHGIAHSDATSTKQLYALVSGVRKALERLPSRDNVPALRLESLAAYVRCALEAAAQPSLPGPVARVRVQLAEDLLMHWQATYQAEPADIALYDVPVLTMLHVLRDPLQHDDQRAPSLASLAREILYSIAHQGTSVVARYSSKQAPLYYERLFACFEDVLQASVPAGARPARDAYEAQAFSLLVALERDVLPAAGADPAAHTALGRFLPQAVRATHLYERGVRSAPDHGSLLPITASSKERFVYWTYDLLFALCRADGAAPVGRRLLSVLVLPALLSHCSDVLRAYVADGAVRGGIPMPRVRMEEVNYVLHQLSTLELAPGTLDIAQRTRDPGTAYAALQTYTAPPKPWSLPDAVRHAQIAHLYFLHTELDAAAAMHVSPSALPQQATIGSSLAPLSPTLFPHGTKELVARATRTPPGRTTPMALAQKTQQQRSAWLAQLRWSKWLRTVPGPLCPSFWYGNLCDLLRRDIVPVFLEWSAEYGGVVRIWGTFGEPRLLVTDPVAVDHVLRRKAYSYPKVRVVQRLLAGLMGDGMLVAEGDAHKRQKRAIQPGFSGRSIRKLAPIFDRHAHALSDHLLHVSGDVGVLSDIYKLMGCTALDALGSAAFHIEFGTLESVRNDKQGRAHATHPLTAAFEHALDIATRTSLAKNLFDALTMIFPALEIFPIGFTSFQFRSASRVLFRVAEQIVREAKASILGPDTGLYRATNEEERPDLLATLLRANTNSQRPKTEKTSILDRAVLTDDELVAQLSTFIFAGHETTATQMTWLLLMLSRHPYVQEKLRSEIRATRTRLGLAVHGQSGARDEHRDLSMDELEALPYLDWCIRESLRLHGAIHTTSRMAAERDVIPAQDGRCTLVEKDTIIMIPLAAISQDPTLWGEDAHTFRPERWAEPMPGAQTYSSYGGLSFLQGPRACIGRQFAIAEMKSFISILINTLHFESDSRPIVAKRWIVSRPYDVRTRTDACPLLVRRAP</sequence>
<dbReference type="InterPro" id="IPR050121">
    <property type="entry name" value="Cytochrome_P450_monoxygenase"/>
</dbReference>
<dbReference type="GeneID" id="85225856"/>
<dbReference type="InterPro" id="IPR001128">
    <property type="entry name" value="Cyt_P450"/>
</dbReference>
<feature type="domain" description="Mon2/Sec7/BIG1-like HUS" evidence="6">
    <location>
        <begin position="216"/>
        <end position="371"/>
    </location>
</feature>
<keyword evidence="4" id="KW-0560">Oxidoreductase</keyword>
<evidence type="ECO:0000313" key="8">
    <source>
        <dbReference type="EMBL" id="WFD39234.1"/>
    </source>
</evidence>
<dbReference type="SUPFAM" id="SSF48371">
    <property type="entry name" value="ARM repeat"/>
    <property type="match status" value="1"/>
</dbReference>
<dbReference type="Pfam" id="PF12783">
    <property type="entry name" value="Sec7-like_HUS"/>
    <property type="match status" value="1"/>
</dbReference>
<keyword evidence="5" id="KW-0349">Heme</keyword>
<evidence type="ECO:0000259" key="6">
    <source>
        <dbReference type="Pfam" id="PF12783"/>
    </source>
</evidence>